<protein>
    <recommendedName>
        <fullName evidence="3">HEAT repeat-containing protein</fullName>
    </recommendedName>
</protein>
<evidence type="ECO:0008006" key="3">
    <source>
        <dbReference type="Google" id="ProtNLM"/>
    </source>
</evidence>
<dbReference type="EMBL" id="LT607750">
    <property type="protein sequence ID" value="SCG79711.1"/>
    <property type="molecule type" value="Genomic_DNA"/>
</dbReference>
<keyword evidence="2" id="KW-1185">Reference proteome</keyword>
<dbReference type="RefSeq" id="WP_088996832.1">
    <property type="nucleotide sequence ID" value="NZ_LT607750.1"/>
</dbReference>
<reference evidence="1 2" key="1">
    <citation type="submission" date="2016-06" db="EMBL/GenBank/DDBJ databases">
        <authorList>
            <person name="Kjaerup R.B."/>
            <person name="Dalgaard T.S."/>
            <person name="Juul-Madsen H.R."/>
        </authorList>
    </citation>
    <scope>NUCLEOTIDE SEQUENCE [LARGE SCALE GENOMIC DNA]</scope>
    <source>
        <strain evidence="1 2">DSM 43904</strain>
    </source>
</reference>
<evidence type="ECO:0000313" key="2">
    <source>
        <dbReference type="Proteomes" id="UP000198217"/>
    </source>
</evidence>
<dbReference type="Proteomes" id="UP000198217">
    <property type="component" value="Chromosome I"/>
</dbReference>
<dbReference type="AlphaFoldDB" id="A0A1C5KAT0"/>
<organism evidence="1 2">
    <name type="scientific">Micromonospora echinaurantiaca</name>
    <dbReference type="NCBI Taxonomy" id="47857"/>
    <lineage>
        <taxon>Bacteria</taxon>
        <taxon>Bacillati</taxon>
        <taxon>Actinomycetota</taxon>
        <taxon>Actinomycetes</taxon>
        <taxon>Micromonosporales</taxon>
        <taxon>Micromonosporaceae</taxon>
        <taxon>Micromonospora</taxon>
    </lineage>
</organism>
<name>A0A1C5KAT0_9ACTN</name>
<accession>A0A1C5KAT0</accession>
<sequence>MFGMGKKDWERELEAAIGELAGADTVAFGGVGIAGTLLPATEAYRRVEAALAEHPEQVREHLDRLLAEGSPAGRAYAATLLARLDPAAGRAAWSALAEDPGEFTTFSGCVMGRATLREYATERLAEA</sequence>
<gene>
    <name evidence="1" type="ORF">GA0070609_6013</name>
</gene>
<evidence type="ECO:0000313" key="1">
    <source>
        <dbReference type="EMBL" id="SCG79711.1"/>
    </source>
</evidence>
<proteinExistence type="predicted"/>